<proteinExistence type="predicted"/>
<organism evidence="4 5">
    <name type="scientific">Methylobacterium currus</name>
    <dbReference type="NCBI Taxonomy" id="2051553"/>
    <lineage>
        <taxon>Bacteria</taxon>
        <taxon>Pseudomonadati</taxon>
        <taxon>Pseudomonadota</taxon>
        <taxon>Alphaproteobacteria</taxon>
        <taxon>Hyphomicrobiales</taxon>
        <taxon>Methylobacteriaceae</taxon>
        <taxon>Methylobacterium</taxon>
    </lineage>
</organism>
<feature type="domain" description="SH3b" evidence="3">
    <location>
        <begin position="100"/>
        <end position="149"/>
    </location>
</feature>
<dbReference type="Proteomes" id="UP000244755">
    <property type="component" value="Chromosome 1"/>
</dbReference>
<feature type="transmembrane region" description="Helical" evidence="2">
    <location>
        <begin position="12"/>
        <end position="33"/>
    </location>
</feature>
<gene>
    <name evidence="4" type="ORF">DA075_13485</name>
</gene>
<protein>
    <recommendedName>
        <fullName evidence="3">SH3b domain-containing protein</fullName>
    </recommendedName>
</protein>
<keyword evidence="2" id="KW-1133">Transmembrane helix</keyword>
<name>A0A2R4WJV3_9HYPH</name>
<keyword evidence="2" id="KW-0472">Membrane</keyword>
<keyword evidence="2" id="KW-0812">Transmembrane</keyword>
<dbReference type="InterPro" id="IPR003646">
    <property type="entry name" value="SH3-like_bac-type"/>
</dbReference>
<keyword evidence="5" id="KW-1185">Reference proteome</keyword>
<evidence type="ECO:0000256" key="2">
    <source>
        <dbReference type="SAM" id="Phobius"/>
    </source>
</evidence>
<dbReference type="EMBL" id="CP028843">
    <property type="protein sequence ID" value="AWB21806.1"/>
    <property type="molecule type" value="Genomic_DNA"/>
</dbReference>
<dbReference type="KEGG" id="mee:DA075_13485"/>
<evidence type="ECO:0000313" key="5">
    <source>
        <dbReference type="Proteomes" id="UP000244755"/>
    </source>
</evidence>
<evidence type="ECO:0000259" key="3">
    <source>
        <dbReference type="Pfam" id="PF08239"/>
    </source>
</evidence>
<sequence length="239" mass="25370">MPQRGRRSSKGGGGLPLALMLVVGGPLLLFGAFSGPTKPRLDPPTSYASLQPGPAPVGLAQAPVEARDRPSPQPAVEPPVSPAAAKPPATETLFVSGRKVALRAEPSAQGKVVDRYGSGQPVEVLERGEEWIRVRHRPTQREGWIQAKRLRAEPLVQEAKEQPKPATVAPKLSSAEIAKILIADSIAAYPGPCACPYQSARNGSSCGRRAAYVRPGGYSPLCYAKDITPEMVAEYRASH</sequence>
<evidence type="ECO:0000313" key="4">
    <source>
        <dbReference type="EMBL" id="AWB21806.1"/>
    </source>
</evidence>
<accession>A0A2R4WJV3</accession>
<evidence type="ECO:0000256" key="1">
    <source>
        <dbReference type="SAM" id="MobiDB-lite"/>
    </source>
</evidence>
<feature type="compositionally biased region" description="Pro residues" evidence="1">
    <location>
        <begin position="71"/>
        <end position="81"/>
    </location>
</feature>
<dbReference type="Pfam" id="PF08239">
    <property type="entry name" value="SH3_3"/>
    <property type="match status" value="1"/>
</dbReference>
<feature type="region of interest" description="Disordered" evidence="1">
    <location>
        <begin position="36"/>
        <end position="88"/>
    </location>
</feature>
<reference evidence="4 5" key="1">
    <citation type="submission" date="2018-04" db="EMBL/GenBank/DDBJ databases">
        <title>Methylobacterium sp. PR1016A genome.</title>
        <authorList>
            <person name="Park W."/>
        </authorList>
    </citation>
    <scope>NUCLEOTIDE SEQUENCE [LARGE SCALE GENOMIC DNA]</scope>
    <source>
        <strain evidence="4 5">PR1016A</strain>
    </source>
</reference>
<dbReference type="Gene3D" id="2.30.30.40">
    <property type="entry name" value="SH3 Domains"/>
    <property type="match status" value="1"/>
</dbReference>
<dbReference type="AlphaFoldDB" id="A0A2R4WJV3"/>
<dbReference type="OrthoDB" id="7433551at2"/>